<name>A0A6G7YSA7_9SPHN</name>
<sequence>MPLKAVGQRRVDQIVAALRNAGSARGKLPEQLETRSPSRRSEDLEIVHRLLEDLEQDLSSSAETLRSHYGTMPILKTAQQLLAAPELEQQSRYQFIDSLGEIFECIRELEDELTACTDTLVRHSYKLQHLDLAMQMLTEVSAEALNSDDDTSKTPRLHNLRTACEHALTLQ</sequence>
<protein>
    <submittedName>
        <fullName evidence="1">Uncharacterized protein</fullName>
    </submittedName>
</protein>
<evidence type="ECO:0000313" key="1">
    <source>
        <dbReference type="EMBL" id="QIK79626.1"/>
    </source>
</evidence>
<dbReference type="RefSeq" id="WP_166412013.1">
    <property type="nucleotide sequence ID" value="NZ_CP049869.1"/>
</dbReference>
<dbReference type="KEGG" id="spii:G7077_12645"/>
<keyword evidence="2" id="KW-1185">Reference proteome</keyword>
<evidence type="ECO:0000313" key="2">
    <source>
        <dbReference type="Proteomes" id="UP000503222"/>
    </source>
</evidence>
<reference evidence="1 2" key="1">
    <citation type="submission" date="2020-03" db="EMBL/GenBank/DDBJ databases">
        <title>Sphingomonas sp. nov., isolated from fish.</title>
        <authorList>
            <person name="Hyun D.-W."/>
            <person name="Bae J.-W."/>
        </authorList>
    </citation>
    <scope>NUCLEOTIDE SEQUENCE [LARGE SCALE GENOMIC DNA]</scope>
    <source>
        <strain evidence="1 2">HDW15B</strain>
    </source>
</reference>
<dbReference type="Proteomes" id="UP000503222">
    <property type="component" value="Chromosome"/>
</dbReference>
<gene>
    <name evidence="1" type="ORF">G7077_12645</name>
</gene>
<accession>A0A6G7YSA7</accession>
<organism evidence="1 2">
    <name type="scientific">Sphingomonas piscis</name>
    <dbReference type="NCBI Taxonomy" id="2714943"/>
    <lineage>
        <taxon>Bacteria</taxon>
        <taxon>Pseudomonadati</taxon>
        <taxon>Pseudomonadota</taxon>
        <taxon>Alphaproteobacteria</taxon>
        <taxon>Sphingomonadales</taxon>
        <taxon>Sphingomonadaceae</taxon>
        <taxon>Sphingomonas</taxon>
    </lineage>
</organism>
<dbReference type="EMBL" id="CP049869">
    <property type="protein sequence ID" value="QIK79626.1"/>
    <property type="molecule type" value="Genomic_DNA"/>
</dbReference>
<dbReference type="AlphaFoldDB" id="A0A6G7YSA7"/>
<proteinExistence type="predicted"/>